<evidence type="ECO:0000313" key="2">
    <source>
        <dbReference type="EMBL" id="OXT00708.1"/>
    </source>
</evidence>
<feature type="compositionally biased region" description="Basic and acidic residues" evidence="1">
    <location>
        <begin position="187"/>
        <end position="209"/>
    </location>
</feature>
<dbReference type="AlphaFoldDB" id="A0A231UXP2"/>
<proteinExistence type="predicted"/>
<comment type="caution">
    <text evidence="2">The sequence shown here is derived from an EMBL/GenBank/DDBJ whole genome shotgun (WGS) entry which is preliminary data.</text>
</comment>
<accession>A0A231UXP2</accession>
<name>A0A231UXP2_9HYPH</name>
<organism evidence="2 3">
    <name type="scientific">Notoacmeibacter marinus</name>
    <dbReference type="NCBI Taxonomy" id="1876515"/>
    <lineage>
        <taxon>Bacteria</taxon>
        <taxon>Pseudomonadati</taxon>
        <taxon>Pseudomonadota</taxon>
        <taxon>Alphaproteobacteria</taxon>
        <taxon>Hyphomicrobiales</taxon>
        <taxon>Notoacmeibacteraceae</taxon>
        <taxon>Notoacmeibacter</taxon>
    </lineage>
</organism>
<dbReference type="PROSITE" id="PS51257">
    <property type="entry name" value="PROKAR_LIPOPROTEIN"/>
    <property type="match status" value="1"/>
</dbReference>
<sequence length="627" mass="69081">MFLNHRRLRFVHHWPAWAGCRLWSADSVRTKRPSILRRHAAFVLSLIGALALPTHAWPQTANDRLLAQVEPRGSLRDLLDEQQQLIDRNLLASDPLPDPIAEAERQQRTQSELFDPAGVPTPRRRPVFGSTGEDRTSTPDEGAIAAGRETEARPERPSFRSRPTDAQQSARPARPSRAADPAVSRQRNAEERRDEEERLVQEEREREQEALSTGGIRQGSTLTPDAEDYERAQPVGAALAQSAGERRDETDPYEAEGIRFGNLILRPSVETGIRVTDNVDLTPQKESAVLSETTLRLEAEADGAESIATIDGFLTYEKALSGPDLSEPEGGVEAVASYNLTRELRLNGSVRYAGDYEGAEAPYSPGVSFTESSFEHSFGSTLGIEKYAGPLRYSITGEADRTVYSDVDTATGTVSQDDRNSSLLNLRLRGGYEISPALIPFAELEVGRRFYDNEVDADGFEHSADRYALRGGVRFDLSDKLSGEIAVGYLTERPDDSRLADVDGWSVEGQVAWSPMRGTDITLGLRTDVEGATTLGASGSLLRGVDLTVSRRLRADLELSAELTAERRDYVATDDEDTILSAEIGATYWMNRSAAIIGRLAHERQTSTLPGRDYRANSAFLGLRLQH</sequence>
<dbReference type="EMBL" id="NBYO01000002">
    <property type="protein sequence ID" value="OXT00708.1"/>
    <property type="molecule type" value="Genomic_DNA"/>
</dbReference>
<dbReference type="Proteomes" id="UP000215405">
    <property type="component" value="Unassembled WGS sequence"/>
</dbReference>
<dbReference type="Pfam" id="PF10082">
    <property type="entry name" value="BBP2_2"/>
    <property type="match status" value="1"/>
</dbReference>
<keyword evidence="3" id="KW-1185">Reference proteome</keyword>
<reference evidence="3" key="1">
    <citation type="journal article" date="2017" name="Int. J. Syst. Evol. Microbiol.">
        <title>Notoacmeibacter marinus gen. nov., sp. nov., isolated from the gut of a limpet and proposal of Notoacmeibacteraceae fam. nov. in the order Rhizobiales of the class Alphaproteobacteria.</title>
        <authorList>
            <person name="Huang Z."/>
            <person name="Guo F."/>
            <person name="Lai Q."/>
        </authorList>
    </citation>
    <scope>NUCLEOTIDE SEQUENCE [LARGE SCALE GENOMIC DNA]</scope>
    <source>
        <strain evidence="3">XMTR2A4</strain>
    </source>
</reference>
<protein>
    <submittedName>
        <fullName evidence="2">Uncharacterized protein</fullName>
    </submittedName>
</protein>
<feature type="compositionally biased region" description="Low complexity" evidence="1">
    <location>
        <begin position="166"/>
        <end position="186"/>
    </location>
</feature>
<gene>
    <name evidence="2" type="ORF">B7H23_11520</name>
</gene>
<evidence type="ECO:0000313" key="3">
    <source>
        <dbReference type="Proteomes" id="UP000215405"/>
    </source>
</evidence>
<feature type="region of interest" description="Disordered" evidence="1">
    <location>
        <begin position="103"/>
        <end position="222"/>
    </location>
</feature>
<dbReference type="SUPFAM" id="SSF56925">
    <property type="entry name" value="OMPA-like"/>
    <property type="match status" value="1"/>
</dbReference>
<dbReference type="InterPro" id="IPR018759">
    <property type="entry name" value="BBP2_2"/>
</dbReference>
<feature type="compositionally biased region" description="Basic and acidic residues" evidence="1">
    <location>
        <begin position="148"/>
        <end position="158"/>
    </location>
</feature>
<evidence type="ECO:0000256" key="1">
    <source>
        <dbReference type="SAM" id="MobiDB-lite"/>
    </source>
</evidence>
<dbReference type="InterPro" id="IPR011250">
    <property type="entry name" value="OMP/PagP_B-barrel"/>
</dbReference>